<dbReference type="GO" id="GO:0005886">
    <property type="term" value="C:plasma membrane"/>
    <property type="evidence" value="ECO:0007669"/>
    <property type="project" value="UniProtKB-SubCell"/>
</dbReference>
<gene>
    <name evidence="8" type="primary">yegT</name>
    <name evidence="8" type="ORF">Pan54_05880</name>
</gene>
<evidence type="ECO:0000256" key="3">
    <source>
        <dbReference type="ARBA" id="ARBA00022475"/>
    </source>
</evidence>
<dbReference type="Gene3D" id="1.20.1250.20">
    <property type="entry name" value="MFS general substrate transporter like domains"/>
    <property type="match status" value="2"/>
</dbReference>
<feature type="transmembrane region" description="Helical" evidence="7">
    <location>
        <begin position="305"/>
        <end position="331"/>
    </location>
</feature>
<evidence type="ECO:0000256" key="6">
    <source>
        <dbReference type="ARBA" id="ARBA00023136"/>
    </source>
</evidence>
<dbReference type="PANTHER" id="PTHR23522">
    <property type="entry name" value="BLL5896 PROTEIN"/>
    <property type="match status" value="1"/>
</dbReference>
<feature type="transmembrane region" description="Helical" evidence="7">
    <location>
        <begin position="144"/>
        <end position="164"/>
    </location>
</feature>
<evidence type="ECO:0000256" key="5">
    <source>
        <dbReference type="ARBA" id="ARBA00022989"/>
    </source>
</evidence>
<feature type="transmembrane region" description="Helical" evidence="7">
    <location>
        <begin position="257"/>
        <end position="274"/>
    </location>
</feature>
<proteinExistence type="predicted"/>
<feature type="transmembrane region" description="Helical" evidence="7">
    <location>
        <begin position="421"/>
        <end position="442"/>
    </location>
</feature>
<keyword evidence="5 7" id="KW-1133">Transmembrane helix</keyword>
<keyword evidence="4 7" id="KW-0812">Transmembrane</keyword>
<comment type="subcellular location">
    <subcellularLocation>
        <location evidence="1">Cell membrane</location>
        <topology evidence="1">Multi-pass membrane protein</topology>
    </subcellularLocation>
</comment>
<name>A0A5C5X9P6_9PLAN</name>
<evidence type="ECO:0000256" key="4">
    <source>
        <dbReference type="ARBA" id="ARBA00022692"/>
    </source>
</evidence>
<feature type="transmembrane region" description="Helical" evidence="7">
    <location>
        <begin position="219"/>
        <end position="237"/>
    </location>
</feature>
<feature type="transmembrane region" description="Helical" evidence="7">
    <location>
        <begin position="81"/>
        <end position="103"/>
    </location>
</feature>
<dbReference type="RefSeq" id="WP_146502059.1">
    <property type="nucleotide sequence ID" value="NZ_SJPG01000001.1"/>
</dbReference>
<sequence length="466" mass="51386">MSSKSPEAKAAANAAIVTRLSAMMFIQFFVWGAWFTSLSACLITNGIGDAQGGAYGSAPIAAIFAPLFLGLIADRFFASEFVMGVLMVLGGFFMCAVPHYAALGDSSTVVWLFTAHMICYMPTLGLSNTIAFSNIPSQNDFPKIRVWGTIGWIVAGLLVGFLGWSLSTNMFWLAGIASLIFGVYSFTLPHTPPPAKGQKVEFRNLLMLDALKLLSRPNFAVFIICSTLICIPLAYYYGITSNYLTTVGFEQPASSMTLGQMSEIVFMLLIPYFLRHLGVKWMILIGMLAWVTRYALFAVGAPDQVAWMIFLAIILHGICYDFFFVTGFIYTDQKAPKEIRGQAQSMLVFFTQGVGMYFGYWVAFARQGTTVPSQQALQDAIKEARPEEVLSFGQKLTKMFSVDLPPVDPALVSETMAQWQAFWWVPAGMAALIAVIFFAFFWDREVEEAITEVSAEDEAGLSDIVQ</sequence>
<organism evidence="8 9">
    <name type="scientific">Rubinisphaera italica</name>
    <dbReference type="NCBI Taxonomy" id="2527969"/>
    <lineage>
        <taxon>Bacteria</taxon>
        <taxon>Pseudomonadati</taxon>
        <taxon>Planctomycetota</taxon>
        <taxon>Planctomycetia</taxon>
        <taxon>Planctomycetales</taxon>
        <taxon>Planctomycetaceae</taxon>
        <taxon>Rubinisphaera</taxon>
    </lineage>
</organism>
<dbReference type="AlphaFoldDB" id="A0A5C5X9P6"/>
<evidence type="ECO:0000256" key="2">
    <source>
        <dbReference type="ARBA" id="ARBA00022448"/>
    </source>
</evidence>
<dbReference type="InterPro" id="IPR004740">
    <property type="entry name" value="Nuc_H_symport"/>
</dbReference>
<evidence type="ECO:0000313" key="8">
    <source>
        <dbReference type="EMBL" id="TWT59877.1"/>
    </source>
</evidence>
<feature type="transmembrane region" description="Helical" evidence="7">
    <location>
        <begin position="109"/>
        <end position="132"/>
    </location>
</feature>
<protein>
    <submittedName>
        <fullName evidence="8">Putative nucleoside transporter YegT</fullName>
    </submittedName>
</protein>
<evidence type="ECO:0000313" key="9">
    <source>
        <dbReference type="Proteomes" id="UP000316095"/>
    </source>
</evidence>
<dbReference type="InterPro" id="IPR036259">
    <property type="entry name" value="MFS_trans_sf"/>
</dbReference>
<evidence type="ECO:0000256" key="1">
    <source>
        <dbReference type="ARBA" id="ARBA00004651"/>
    </source>
</evidence>
<feature type="transmembrane region" description="Helical" evidence="7">
    <location>
        <begin position="343"/>
        <end position="363"/>
    </location>
</feature>
<keyword evidence="2" id="KW-0813">Transport</keyword>
<dbReference type="GO" id="GO:0015212">
    <property type="term" value="F:cytidine transmembrane transporter activity"/>
    <property type="evidence" value="ECO:0007669"/>
    <property type="project" value="TreeGrafter"/>
</dbReference>
<dbReference type="Pfam" id="PF03825">
    <property type="entry name" value="Nuc_H_symport"/>
    <property type="match status" value="1"/>
</dbReference>
<dbReference type="GO" id="GO:0015213">
    <property type="term" value="F:uridine transmembrane transporter activity"/>
    <property type="evidence" value="ECO:0007669"/>
    <property type="project" value="TreeGrafter"/>
</dbReference>
<feature type="transmembrane region" description="Helical" evidence="7">
    <location>
        <begin position="281"/>
        <end position="299"/>
    </location>
</feature>
<dbReference type="SUPFAM" id="SSF103473">
    <property type="entry name" value="MFS general substrate transporter"/>
    <property type="match status" value="1"/>
</dbReference>
<feature type="transmembrane region" description="Helical" evidence="7">
    <location>
        <begin position="170"/>
        <end position="189"/>
    </location>
</feature>
<dbReference type="EMBL" id="SJPG01000001">
    <property type="protein sequence ID" value="TWT59877.1"/>
    <property type="molecule type" value="Genomic_DNA"/>
</dbReference>
<comment type="caution">
    <text evidence="8">The sequence shown here is derived from an EMBL/GenBank/DDBJ whole genome shotgun (WGS) entry which is preliminary data.</text>
</comment>
<dbReference type="Proteomes" id="UP000316095">
    <property type="component" value="Unassembled WGS sequence"/>
</dbReference>
<feature type="transmembrane region" description="Helical" evidence="7">
    <location>
        <begin position="12"/>
        <end position="34"/>
    </location>
</feature>
<dbReference type="CDD" id="cd06177">
    <property type="entry name" value="MFS_NHS"/>
    <property type="match status" value="1"/>
</dbReference>
<feature type="transmembrane region" description="Helical" evidence="7">
    <location>
        <begin position="54"/>
        <end position="74"/>
    </location>
</feature>
<accession>A0A5C5X9P6</accession>
<keyword evidence="9" id="KW-1185">Reference proteome</keyword>
<keyword evidence="3" id="KW-1003">Cell membrane</keyword>
<dbReference type="OrthoDB" id="9783013at2"/>
<dbReference type="PANTHER" id="PTHR23522:SF4">
    <property type="entry name" value="NUCLEOSIDE PERMEASE NUPG-RELATED"/>
    <property type="match status" value="1"/>
</dbReference>
<keyword evidence="6 7" id="KW-0472">Membrane</keyword>
<reference evidence="8 9" key="1">
    <citation type="submission" date="2019-02" db="EMBL/GenBank/DDBJ databases">
        <title>Deep-cultivation of Planctomycetes and their phenomic and genomic characterization uncovers novel biology.</title>
        <authorList>
            <person name="Wiegand S."/>
            <person name="Jogler M."/>
            <person name="Boedeker C."/>
            <person name="Pinto D."/>
            <person name="Vollmers J."/>
            <person name="Rivas-Marin E."/>
            <person name="Kohn T."/>
            <person name="Peeters S.H."/>
            <person name="Heuer A."/>
            <person name="Rast P."/>
            <person name="Oberbeckmann S."/>
            <person name="Bunk B."/>
            <person name="Jeske O."/>
            <person name="Meyerdierks A."/>
            <person name="Storesund J.E."/>
            <person name="Kallscheuer N."/>
            <person name="Luecker S."/>
            <person name="Lage O.M."/>
            <person name="Pohl T."/>
            <person name="Merkel B.J."/>
            <person name="Hornburger P."/>
            <person name="Mueller R.-W."/>
            <person name="Bruemmer F."/>
            <person name="Labrenz M."/>
            <person name="Spormann A.M."/>
            <person name="Op Den Camp H."/>
            <person name="Overmann J."/>
            <person name="Amann R."/>
            <person name="Jetten M.S.M."/>
            <person name="Mascher T."/>
            <person name="Medema M.H."/>
            <person name="Devos D.P."/>
            <person name="Kaster A.-K."/>
            <person name="Ovreas L."/>
            <person name="Rohde M."/>
            <person name="Galperin M.Y."/>
            <person name="Jogler C."/>
        </authorList>
    </citation>
    <scope>NUCLEOTIDE SEQUENCE [LARGE SCALE GENOMIC DNA]</scope>
    <source>
        <strain evidence="8 9">Pan54</strain>
    </source>
</reference>
<evidence type="ECO:0000256" key="7">
    <source>
        <dbReference type="SAM" id="Phobius"/>
    </source>
</evidence>